<feature type="transmembrane region" description="Helical" evidence="8">
    <location>
        <begin position="59"/>
        <end position="79"/>
    </location>
</feature>
<feature type="transmembrane region" description="Helical" evidence="8">
    <location>
        <begin position="220"/>
        <end position="240"/>
    </location>
</feature>
<feature type="transmembrane region" description="Helical" evidence="8">
    <location>
        <begin position="174"/>
        <end position="200"/>
    </location>
</feature>
<dbReference type="InterPro" id="IPR050297">
    <property type="entry name" value="LipidA_mod_glycosyltrf_83"/>
</dbReference>
<feature type="transmembrane region" description="Helical" evidence="8">
    <location>
        <begin position="151"/>
        <end position="168"/>
    </location>
</feature>
<feature type="transmembrane region" description="Helical" evidence="8">
    <location>
        <begin position="358"/>
        <end position="377"/>
    </location>
</feature>
<evidence type="ECO:0000256" key="3">
    <source>
        <dbReference type="ARBA" id="ARBA00022676"/>
    </source>
</evidence>
<keyword evidence="2" id="KW-1003">Cell membrane</keyword>
<keyword evidence="4" id="KW-0808">Transferase</keyword>
<dbReference type="PANTHER" id="PTHR33908">
    <property type="entry name" value="MANNOSYLTRANSFERASE YKCB-RELATED"/>
    <property type="match status" value="1"/>
</dbReference>
<evidence type="ECO:0000256" key="6">
    <source>
        <dbReference type="ARBA" id="ARBA00022989"/>
    </source>
</evidence>
<proteinExistence type="predicted"/>
<keyword evidence="6 8" id="KW-1133">Transmembrane helix</keyword>
<evidence type="ECO:0000256" key="4">
    <source>
        <dbReference type="ARBA" id="ARBA00022679"/>
    </source>
</evidence>
<feature type="domain" description="Glycosyltransferase RgtA/B/C/D-like" evidence="9">
    <location>
        <begin position="98"/>
        <end position="227"/>
    </location>
</feature>
<name>A0A7C3ZVD3_9CYAN</name>
<sequence>MSRLDKVLIFSLGFAFLLCLYGLNWGGSHSWHPDEMAFQTIFRPGELPFNPKWFHKPPFHTYFNFFLSTLPFFIIGKIIPIDPEYINFIQVIKVFWSRLLTVFLFLGSIILVYKITERFFGIFAARCVALVFATSAGLIAFSHFLTTDIPVTFWMLLAFYFAQNILFGGSQRDYILAGLLTGIATATKYNGLAIGIAIVVAHVLSHRHFAWQKLIFSRQLYLGLAAVTLGFIAGNPFAILDYPTFISHFMYNYIVTPVYDGSTGNSYIKFWLCFVEIIGWPSFLLFSLGFGFCFYFLLTGAKYRQEKKALILLLSVFFLYYYKFGSFPRIETRFVLPILPYWMILSGPFWRLLKPTRIFPISLAVILSYNGICGFYVGKRFTEDPRMAALEWVKQNIPPDSYIESTRYSPDWNDKPGVNLKVTRIPHQIAIRDKIFESRLQQNPWVWPILEKDIDRSHIAEQWFTVEALQERNSDYIALNSLYYNRFFTDAGEKYYPYIRDYFQNLLAGKLGYKIGFDADSQPVPQWIYPQHIDSLDNRMTILARE</sequence>
<feature type="transmembrane region" description="Helical" evidence="8">
    <location>
        <begin position="7"/>
        <end position="26"/>
    </location>
</feature>
<feature type="transmembrane region" description="Helical" evidence="8">
    <location>
        <begin position="277"/>
        <end position="298"/>
    </location>
</feature>
<evidence type="ECO:0000259" key="9">
    <source>
        <dbReference type="Pfam" id="PF13231"/>
    </source>
</evidence>
<dbReference type="AlphaFoldDB" id="A0A7C3ZVD3"/>
<feature type="transmembrane region" description="Helical" evidence="8">
    <location>
        <begin position="310"/>
        <end position="328"/>
    </location>
</feature>
<dbReference type="GO" id="GO:0009103">
    <property type="term" value="P:lipopolysaccharide biosynthetic process"/>
    <property type="evidence" value="ECO:0007669"/>
    <property type="project" value="UniProtKB-ARBA"/>
</dbReference>
<organism evidence="10">
    <name type="scientific">Planktothricoides sp. SpSt-374</name>
    <dbReference type="NCBI Taxonomy" id="2282167"/>
    <lineage>
        <taxon>Bacteria</taxon>
        <taxon>Bacillati</taxon>
        <taxon>Cyanobacteriota</taxon>
        <taxon>Cyanophyceae</taxon>
        <taxon>Oscillatoriophycideae</taxon>
        <taxon>Oscillatoriales</taxon>
        <taxon>Oscillatoriaceae</taxon>
        <taxon>Planktothricoides</taxon>
    </lineage>
</organism>
<keyword evidence="7 8" id="KW-0472">Membrane</keyword>
<evidence type="ECO:0000256" key="7">
    <source>
        <dbReference type="ARBA" id="ARBA00023136"/>
    </source>
</evidence>
<dbReference type="Pfam" id="PF13231">
    <property type="entry name" value="PMT_2"/>
    <property type="match status" value="1"/>
</dbReference>
<dbReference type="GO" id="GO:0005886">
    <property type="term" value="C:plasma membrane"/>
    <property type="evidence" value="ECO:0007669"/>
    <property type="project" value="UniProtKB-SubCell"/>
</dbReference>
<feature type="transmembrane region" description="Helical" evidence="8">
    <location>
        <begin position="119"/>
        <end position="139"/>
    </location>
</feature>
<evidence type="ECO:0000256" key="1">
    <source>
        <dbReference type="ARBA" id="ARBA00004651"/>
    </source>
</evidence>
<comment type="subcellular location">
    <subcellularLocation>
        <location evidence="1">Cell membrane</location>
        <topology evidence="1">Multi-pass membrane protein</topology>
    </subcellularLocation>
</comment>
<evidence type="ECO:0000256" key="5">
    <source>
        <dbReference type="ARBA" id="ARBA00022692"/>
    </source>
</evidence>
<dbReference type="EMBL" id="DSPX01000165">
    <property type="protein sequence ID" value="HGG02126.1"/>
    <property type="molecule type" value="Genomic_DNA"/>
</dbReference>
<evidence type="ECO:0000256" key="8">
    <source>
        <dbReference type="SAM" id="Phobius"/>
    </source>
</evidence>
<protein>
    <recommendedName>
        <fullName evidence="9">Glycosyltransferase RgtA/B/C/D-like domain-containing protein</fullName>
    </recommendedName>
</protein>
<reference evidence="10" key="1">
    <citation type="journal article" date="2020" name="mSystems">
        <title>Genome- and Community-Level Interaction Insights into Carbon Utilization and Element Cycling Functions of Hydrothermarchaeota in Hydrothermal Sediment.</title>
        <authorList>
            <person name="Zhou Z."/>
            <person name="Liu Y."/>
            <person name="Xu W."/>
            <person name="Pan J."/>
            <person name="Luo Z.H."/>
            <person name="Li M."/>
        </authorList>
    </citation>
    <scope>NUCLEOTIDE SEQUENCE [LARGE SCALE GENOMIC DNA]</scope>
    <source>
        <strain evidence="10">SpSt-374</strain>
    </source>
</reference>
<accession>A0A7C3ZVD3</accession>
<keyword evidence="3" id="KW-0328">Glycosyltransferase</keyword>
<evidence type="ECO:0000256" key="2">
    <source>
        <dbReference type="ARBA" id="ARBA00022475"/>
    </source>
</evidence>
<feature type="transmembrane region" description="Helical" evidence="8">
    <location>
        <begin position="91"/>
        <end position="113"/>
    </location>
</feature>
<keyword evidence="5 8" id="KW-0812">Transmembrane</keyword>
<dbReference type="PANTHER" id="PTHR33908:SF11">
    <property type="entry name" value="MEMBRANE PROTEIN"/>
    <property type="match status" value="1"/>
</dbReference>
<gene>
    <name evidence="10" type="ORF">ENR15_16145</name>
</gene>
<dbReference type="InterPro" id="IPR038731">
    <property type="entry name" value="RgtA/B/C-like"/>
</dbReference>
<evidence type="ECO:0000313" key="10">
    <source>
        <dbReference type="EMBL" id="HGG02126.1"/>
    </source>
</evidence>
<comment type="caution">
    <text evidence="10">The sequence shown here is derived from an EMBL/GenBank/DDBJ whole genome shotgun (WGS) entry which is preliminary data.</text>
</comment>
<dbReference type="GO" id="GO:0016763">
    <property type="term" value="F:pentosyltransferase activity"/>
    <property type="evidence" value="ECO:0007669"/>
    <property type="project" value="TreeGrafter"/>
</dbReference>